<reference evidence="1 2" key="1">
    <citation type="submission" date="2021-01" db="EMBL/GenBank/DDBJ databases">
        <title>FDA dAtabase for Regulatory Grade micrObial Sequences (FDA-ARGOS): Supporting development and validation of Infectious Disease Dx tests.</title>
        <authorList>
            <person name="Nelson B."/>
            <person name="Plummer A."/>
            <person name="Tallon L."/>
            <person name="Sadzewicz L."/>
            <person name="Zhao X."/>
            <person name="Boylan J."/>
            <person name="Ott S."/>
            <person name="Bowen H."/>
            <person name="Vavikolanu K."/>
            <person name="Mehta A."/>
            <person name="Aluvathingal J."/>
            <person name="Nadendla S."/>
            <person name="Myers T."/>
            <person name="Yan Y."/>
            <person name="Sichtig H."/>
        </authorList>
    </citation>
    <scope>NUCLEOTIDE SEQUENCE [LARGE SCALE GENOMIC DNA]</scope>
    <source>
        <strain evidence="1 2">FDAARGOS_1161</strain>
    </source>
</reference>
<dbReference type="InterPro" id="IPR036457">
    <property type="entry name" value="PPM-type-like_dom_sf"/>
</dbReference>
<dbReference type="EMBL" id="CP068053">
    <property type="protein sequence ID" value="QQT00514.1"/>
    <property type="molecule type" value="Genomic_DNA"/>
</dbReference>
<organism evidence="1 2">
    <name type="scientific">Peribacillus psychrosaccharolyticus</name>
    <name type="common">Bacillus psychrosaccharolyticus</name>
    <dbReference type="NCBI Taxonomy" id="1407"/>
    <lineage>
        <taxon>Bacteria</taxon>
        <taxon>Bacillati</taxon>
        <taxon>Bacillota</taxon>
        <taxon>Bacilli</taxon>
        <taxon>Bacillales</taxon>
        <taxon>Bacillaceae</taxon>
        <taxon>Peribacillus</taxon>
    </lineage>
</organism>
<dbReference type="SUPFAM" id="SSF81606">
    <property type="entry name" value="PP2C-like"/>
    <property type="match status" value="1"/>
</dbReference>
<evidence type="ECO:0000313" key="1">
    <source>
        <dbReference type="EMBL" id="QQT00514.1"/>
    </source>
</evidence>
<proteinExistence type="predicted"/>
<name>A0A974NMD5_PERPY</name>
<dbReference type="KEGG" id="ppsr:I6J18_00745"/>
<gene>
    <name evidence="1" type="ORF">I6J18_00745</name>
</gene>
<keyword evidence="2" id="KW-1185">Reference proteome</keyword>
<sequence>MNKLGWVGSEHPFVDEVSVVQVNQVTVGRFGGNSAAGSYKNEDGCIVWADEQQEWEFAVVLDAHYSADSAVLIVDRFQKEQMNVETILSQPSPVALKQIEEHILTVLQSRGFIQACREVKGETACLFVVRKENYVWWLSVGDCMFYLLHPELADLGQYLLNERQFYEWIGQVNTFDQPVPCFTRGTRELRTGSNQIFLTTDGLTECPGEPYAESESIYHALMEISADEAVRKMLCDIQEHHVRDSTTIITWNVHVERQASMPSDL</sequence>
<evidence type="ECO:0000313" key="2">
    <source>
        <dbReference type="Proteomes" id="UP000595254"/>
    </source>
</evidence>
<dbReference type="AlphaFoldDB" id="A0A974NMD5"/>
<dbReference type="Gene3D" id="3.60.40.10">
    <property type="entry name" value="PPM-type phosphatase domain"/>
    <property type="match status" value="1"/>
</dbReference>
<protein>
    <submittedName>
        <fullName evidence="1">Protein phosphatase 2C domain-containing protein</fullName>
    </submittedName>
</protein>
<accession>A0A974NMD5</accession>
<dbReference type="Proteomes" id="UP000595254">
    <property type="component" value="Chromosome"/>
</dbReference>
<dbReference type="RefSeq" id="WP_040375303.1">
    <property type="nucleotide sequence ID" value="NZ_CP068053.1"/>
</dbReference>